<gene>
    <name evidence="1" type="ORF">UR68_C0050G0002</name>
</gene>
<dbReference type="InterPro" id="IPR058240">
    <property type="entry name" value="rSAM_sf"/>
</dbReference>
<dbReference type="STRING" id="1618478.UR68_C0050G0002"/>
<sequence length="424" mass="46818">MKTEPLSIYRPFIDLPLDITWLDRFDRSIIHPRLFNSFIPESLKRPPYEKKPSGGTAYILLEASIGFPLKAGDAGHTCGAACGNCYLIRGGSRPDYTPSPTEAIWMKHTLETKGFDVIFTGAELLSLPGHFDAGLFDEKPYLLTSGLVIAANPERSLRSIAKAGINNIQMSLHGAANIKNIFRGVPSEIVIRAVNNIQAFNRKFNTHIGIVLNITVGKHNLEFLENIADFVLGNQKNGGLNCDGIRFNRHKASGGKFIDLMLAEPDYDEFYGSVKGIRKKYPLSETNKTVNVSGDFGKIKRPVKSGKIPYECPAGIPGGEITIVPRRGGKHEVYSCLEVRNEKLQMGIFYGNQSEINPGQRGILALHTRPFESLKDDRLRVQLTLEKDDDGCIAYVLTQGDSASNPALNYLQTSLNVNQANLII</sequence>
<comment type="caution">
    <text evidence="1">The sequence shown here is derived from an EMBL/GenBank/DDBJ whole genome shotgun (WGS) entry which is preliminary data.</text>
</comment>
<protein>
    <recommendedName>
        <fullName evidence="3">Radical SAM domain protein</fullName>
    </recommendedName>
</protein>
<evidence type="ECO:0008006" key="3">
    <source>
        <dbReference type="Google" id="ProtNLM"/>
    </source>
</evidence>
<reference evidence="1 2" key="1">
    <citation type="journal article" date="2015" name="Nature">
        <title>rRNA introns, odd ribosomes, and small enigmatic genomes across a large radiation of phyla.</title>
        <authorList>
            <person name="Brown C.T."/>
            <person name="Hug L.A."/>
            <person name="Thomas B.C."/>
            <person name="Sharon I."/>
            <person name="Castelle C.J."/>
            <person name="Singh A."/>
            <person name="Wilkins M.J."/>
            <person name="Williams K.H."/>
            <person name="Banfield J.F."/>
        </authorList>
    </citation>
    <scope>NUCLEOTIDE SEQUENCE [LARGE SCALE GENOMIC DNA]</scope>
</reference>
<accession>A0A0G0BJE5</accession>
<dbReference type="InterPro" id="IPR013785">
    <property type="entry name" value="Aldolase_TIM"/>
</dbReference>
<proteinExistence type="predicted"/>
<name>A0A0G0BJE5_9BACT</name>
<dbReference type="EMBL" id="LBQC01000050">
    <property type="protein sequence ID" value="KKP69584.1"/>
    <property type="molecule type" value="Genomic_DNA"/>
</dbReference>
<dbReference type="Proteomes" id="UP000034457">
    <property type="component" value="Unassembled WGS sequence"/>
</dbReference>
<organism evidence="1 2">
    <name type="scientific">Candidatus Roizmanbacteria bacterium GW2011_GWA2_35_19</name>
    <dbReference type="NCBI Taxonomy" id="1618478"/>
    <lineage>
        <taxon>Bacteria</taxon>
        <taxon>Candidatus Roizmaniibacteriota</taxon>
    </lineage>
</organism>
<dbReference type="Gene3D" id="3.20.20.70">
    <property type="entry name" value="Aldolase class I"/>
    <property type="match status" value="1"/>
</dbReference>
<evidence type="ECO:0000313" key="1">
    <source>
        <dbReference type="EMBL" id="KKP69584.1"/>
    </source>
</evidence>
<dbReference type="AlphaFoldDB" id="A0A0G0BJE5"/>
<dbReference type="SUPFAM" id="SSF102114">
    <property type="entry name" value="Radical SAM enzymes"/>
    <property type="match status" value="1"/>
</dbReference>
<evidence type="ECO:0000313" key="2">
    <source>
        <dbReference type="Proteomes" id="UP000034457"/>
    </source>
</evidence>